<keyword evidence="7" id="KW-0732">Signal</keyword>
<feature type="coiled-coil region" evidence="5">
    <location>
        <begin position="186"/>
        <end position="213"/>
    </location>
</feature>
<dbReference type="GO" id="GO:0008234">
    <property type="term" value="F:cysteine-type peptidase activity"/>
    <property type="evidence" value="ECO:0007669"/>
    <property type="project" value="UniProtKB-KW"/>
</dbReference>
<evidence type="ECO:0000256" key="2">
    <source>
        <dbReference type="ARBA" id="ARBA00022670"/>
    </source>
</evidence>
<evidence type="ECO:0000256" key="4">
    <source>
        <dbReference type="ARBA" id="ARBA00022807"/>
    </source>
</evidence>
<evidence type="ECO:0000256" key="6">
    <source>
        <dbReference type="SAM" id="MobiDB-lite"/>
    </source>
</evidence>
<evidence type="ECO:0000313" key="9">
    <source>
        <dbReference type="EMBL" id="TWF81654.1"/>
    </source>
</evidence>
<gene>
    <name evidence="9" type="ORF">FHX44_117599</name>
</gene>
<organism evidence="9 10">
    <name type="scientific">Pseudonocardia hierapolitana</name>
    <dbReference type="NCBI Taxonomy" id="1128676"/>
    <lineage>
        <taxon>Bacteria</taxon>
        <taxon>Bacillati</taxon>
        <taxon>Actinomycetota</taxon>
        <taxon>Actinomycetes</taxon>
        <taxon>Pseudonocardiales</taxon>
        <taxon>Pseudonocardiaceae</taxon>
        <taxon>Pseudonocardia</taxon>
    </lineage>
</organism>
<feature type="domain" description="NlpC/P60" evidence="8">
    <location>
        <begin position="301"/>
        <end position="437"/>
    </location>
</feature>
<evidence type="ECO:0000256" key="5">
    <source>
        <dbReference type="SAM" id="Coils"/>
    </source>
</evidence>
<dbReference type="Gene3D" id="3.90.1720.10">
    <property type="entry name" value="endopeptidase domain like (from Nostoc punctiforme)"/>
    <property type="match status" value="1"/>
</dbReference>
<keyword evidence="2" id="KW-0645">Protease</keyword>
<comment type="caution">
    <text evidence="9">The sequence shown here is derived from an EMBL/GenBank/DDBJ whole genome shotgun (WGS) entry which is preliminary data.</text>
</comment>
<comment type="similarity">
    <text evidence="1">Belongs to the peptidase C40 family.</text>
</comment>
<dbReference type="Proteomes" id="UP000321261">
    <property type="component" value="Unassembled WGS sequence"/>
</dbReference>
<dbReference type="InterPro" id="IPR038765">
    <property type="entry name" value="Papain-like_cys_pep_sf"/>
</dbReference>
<evidence type="ECO:0000256" key="1">
    <source>
        <dbReference type="ARBA" id="ARBA00007074"/>
    </source>
</evidence>
<dbReference type="PANTHER" id="PTHR47053">
    <property type="entry name" value="MUREIN DD-ENDOPEPTIDASE MEPH-RELATED"/>
    <property type="match status" value="1"/>
</dbReference>
<dbReference type="Pfam" id="PF00877">
    <property type="entry name" value="NLPC_P60"/>
    <property type="match status" value="1"/>
</dbReference>
<evidence type="ECO:0000256" key="3">
    <source>
        <dbReference type="ARBA" id="ARBA00022801"/>
    </source>
</evidence>
<keyword evidence="5" id="KW-0175">Coiled coil</keyword>
<dbReference type="InterPro" id="IPR051202">
    <property type="entry name" value="Peptidase_C40"/>
</dbReference>
<protein>
    <submittedName>
        <fullName evidence="9">Cell wall-associated NlpC family hydrolase</fullName>
    </submittedName>
</protein>
<proteinExistence type="inferred from homology"/>
<feature type="coiled-coil region" evidence="5">
    <location>
        <begin position="256"/>
        <end position="283"/>
    </location>
</feature>
<keyword evidence="3 9" id="KW-0378">Hydrolase</keyword>
<dbReference type="GO" id="GO:0006508">
    <property type="term" value="P:proteolysis"/>
    <property type="evidence" value="ECO:0007669"/>
    <property type="project" value="UniProtKB-KW"/>
</dbReference>
<sequence>MRLVRCRRTLVLALLVSLWGGALLGGTGTALAQPAPPPNPSDDDLRRSREAVDARAGEVARLTATLAELDSRTDELQAALAAQRETAEAALVDLQTAQDAAAAAKTRAEAARIETQAATVAIDQARARLDEIVSTTYLRGLDAGPLGLLTEATSPEDLLARAEFTDLVARTQLQAQEGLERARVDKANADSSARAALEAAEEAEADAEAAKVVADRAVAAAQAAARAQAEQLAQVATQRAGVQRQLDAAQSADAGLRSQRQRFDDWQRRMAEERAARERAERDAAATRVSAAGGSSNLRGTAAVRRVIDRAMSQIGVQYVWGGGNGRGPSTGIPDAFGSPLNRVGFDCSGLMQYAFSGAGVSLPRVSRNQFHVGDKVPVSDIRPGDMIFYQNPGAPIHHVAMYVGNGKMIEAPYTGGNVRVVPMRTKGLLPQAARVL</sequence>
<dbReference type="AlphaFoldDB" id="A0A561T3G4"/>
<evidence type="ECO:0000259" key="8">
    <source>
        <dbReference type="PROSITE" id="PS51935"/>
    </source>
</evidence>
<feature type="signal peptide" evidence="7">
    <location>
        <begin position="1"/>
        <end position="32"/>
    </location>
</feature>
<dbReference type="PROSITE" id="PS51935">
    <property type="entry name" value="NLPC_P60"/>
    <property type="match status" value="1"/>
</dbReference>
<keyword evidence="10" id="KW-1185">Reference proteome</keyword>
<keyword evidence="4" id="KW-0788">Thiol protease</keyword>
<dbReference type="PANTHER" id="PTHR47053:SF1">
    <property type="entry name" value="MUREIN DD-ENDOPEPTIDASE MEPH-RELATED"/>
    <property type="match status" value="1"/>
</dbReference>
<feature type="region of interest" description="Disordered" evidence="6">
    <location>
        <begin position="28"/>
        <end position="50"/>
    </location>
</feature>
<name>A0A561T3G4_9PSEU</name>
<dbReference type="EMBL" id="VIWU01000001">
    <property type="protein sequence ID" value="TWF81654.1"/>
    <property type="molecule type" value="Genomic_DNA"/>
</dbReference>
<evidence type="ECO:0000256" key="7">
    <source>
        <dbReference type="SAM" id="SignalP"/>
    </source>
</evidence>
<accession>A0A561T3G4</accession>
<feature type="coiled-coil region" evidence="5">
    <location>
        <begin position="59"/>
        <end position="114"/>
    </location>
</feature>
<reference evidence="9 10" key="1">
    <citation type="submission" date="2019-06" db="EMBL/GenBank/DDBJ databases">
        <title>Sequencing the genomes of 1000 actinobacteria strains.</title>
        <authorList>
            <person name="Klenk H.-P."/>
        </authorList>
    </citation>
    <scope>NUCLEOTIDE SEQUENCE [LARGE SCALE GENOMIC DNA]</scope>
    <source>
        <strain evidence="9 10">DSM 45671</strain>
    </source>
</reference>
<dbReference type="InterPro" id="IPR000064">
    <property type="entry name" value="NLP_P60_dom"/>
</dbReference>
<evidence type="ECO:0000313" key="10">
    <source>
        <dbReference type="Proteomes" id="UP000321261"/>
    </source>
</evidence>
<feature type="chain" id="PRO_5021883064" evidence="7">
    <location>
        <begin position="33"/>
        <end position="437"/>
    </location>
</feature>
<dbReference type="SUPFAM" id="SSF54001">
    <property type="entry name" value="Cysteine proteinases"/>
    <property type="match status" value="1"/>
</dbReference>